<feature type="region of interest" description="Disordered" evidence="1">
    <location>
        <begin position="1"/>
        <end position="164"/>
    </location>
</feature>
<dbReference type="EMBL" id="JAAAJA010000159">
    <property type="protein sequence ID" value="KAG0260293.1"/>
    <property type="molecule type" value="Genomic_DNA"/>
</dbReference>
<reference evidence="2" key="1">
    <citation type="journal article" date="2020" name="Fungal Divers.">
        <title>Resolving the Mortierellaceae phylogeny through synthesis of multi-gene phylogenetics and phylogenomics.</title>
        <authorList>
            <person name="Vandepol N."/>
            <person name="Liber J."/>
            <person name="Desiro A."/>
            <person name="Na H."/>
            <person name="Kennedy M."/>
            <person name="Barry K."/>
            <person name="Grigoriev I.V."/>
            <person name="Miller A.N."/>
            <person name="O'Donnell K."/>
            <person name="Stajich J.E."/>
            <person name="Bonito G."/>
        </authorList>
    </citation>
    <scope>NUCLEOTIDE SEQUENCE</scope>
    <source>
        <strain evidence="2">KOD948</strain>
    </source>
</reference>
<feature type="compositionally biased region" description="Low complexity" evidence="1">
    <location>
        <begin position="77"/>
        <end position="105"/>
    </location>
</feature>
<protein>
    <submittedName>
        <fullName evidence="2">Uncharacterized protein</fullName>
    </submittedName>
</protein>
<dbReference type="Proteomes" id="UP000726737">
    <property type="component" value="Unassembled WGS sequence"/>
</dbReference>
<sequence length="211" mass="23031">MTTTTSPIASLTELAKERSSAMSAAASAKQQPHSEYSDRAEPRSMAMNSTANTSASYSLRHQQPSHHAGGHIDEYYEQQQQQHYNSTHSHHSSSSSSSSYYPHSSNGSYLPPPIQTVPFPGHGNGNGNHDSSLYAPQHGHAQSVHGSLVSPTTPPVSSSITSNGAGQVYQQHQQPMGHYDYEHSQAQYHSYHAHHAPYPQEHPLAVHSFIK</sequence>
<keyword evidence="3" id="KW-1185">Reference proteome</keyword>
<dbReference type="OrthoDB" id="2437479at2759"/>
<comment type="caution">
    <text evidence="2">The sequence shown here is derived from an EMBL/GenBank/DDBJ whole genome shotgun (WGS) entry which is preliminary data.</text>
</comment>
<gene>
    <name evidence="2" type="ORF">BG011_001994</name>
</gene>
<proteinExistence type="predicted"/>
<feature type="compositionally biased region" description="Low complexity" evidence="1">
    <location>
        <begin position="147"/>
        <end position="162"/>
    </location>
</feature>
<name>A0A9P6Q5E8_9FUNG</name>
<organism evidence="2 3">
    <name type="scientific">Mortierella polycephala</name>
    <dbReference type="NCBI Taxonomy" id="41804"/>
    <lineage>
        <taxon>Eukaryota</taxon>
        <taxon>Fungi</taxon>
        <taxon>Fungi incertae sedis</taxon>
        <taxon>Mucoromycota</taxon>
        <taxon>Mortierellomycotina</taxon>
        <taxon>Mortierellomycetes</taxon>
        <taxon>Mortierellales</taxon>
        <taxon>Mortierellaceae</taxon>
        <taxon>Mortierella</taxon>
    </lineage>
</organism>
<accession>A0A9P6Q5E8</accession>
<evidence type="ECO:0000313" key="3">
    <source>
        <dbReference type="Proteomes" id="UP000726737"/>
    </source>
</evidence>
<evidence type="ECO:0000256" key="1">
    <source>
        <dbReference type="SAM" id="MobiDB-lite"/>
    </source>
</evidence>
<dbReference type="AlphaFoldDB" id="A0A9P6Q5E8"/>
<evidence type="ECO:0000313" key="2">
    <source>
        <dbReference type="EMBL" id="KAG0260293.1"/>
    </source>
</evidence>
<feature type="compositionally biased region" description="Polar residues" evidence="1">
    <location>
        <begin position="46"/>
        <end position="62"/>
    </location>
</feature>